<evidence type="ECO:0000313" key="8">
    <source>
        <dbReference type="Proteomes" id="UP000799772"/>
    </source>
</evidence>
<dbReference type="PANTHER" id="PTHR31792:SF3">
    <property type="entry name" value="VACUOLAR ATPASE ASSEMBLY INTEGRAL MEMBRANE PROTEIN VMA21"/>
    <property type="match status" value="1"/>
</dbReference>
<name>A0A9P4I9E6_9PEZI</name>
<reference evidence="7" key="1">
    <citation type="journal article" date="2020" name="Stud. Mycol.">
        <title>101 Dothideomycetes genomes: a test case for predicting lifestyles and emergence of pathogens.</title>
        <authorList>
            <person name="Haridas S."/>
            <person name="Albert R."/>
            <person name="Binder M."/>
            <person name="Bloem J."/>
            <person name="Labutti K."/>
            <person name="Salamov A."/>
            <person name="Andreopoulos B."/>
            <person name="Baker S."/>
            <person name="Barry K."/>
            <person name="Bills G."/>
            <person name="Bluhm B."/>
            <person name="Cannon C."/>
            <person name="Castanera R."/>
            <person name="Culley D."/>
            <person name="Daum C."/>
            <person name="Ezra D."/>
            <person name="Gonzalez J."/>
            <person name="Henrissat B."/>
            <person name="Kuo A."/>
            <person name="Liang C."/>
            <person name="Lipzen A."/>
            <person name="Lutzoni F."/>
            <person name="Magnuson J."/>
            <person name="Mondo S."/>
            <person name="Nolan M."/>
            <person name="Ohm R."/>
            <person name="Pangilinan J."/>
            <person name="Park H.-J."/>
            <person name="Ramirez L."/>
            <person name="Alfaro M."/>
            <person name="Sun H."/>
            <person name="Tritt A."/>
            <person name="Yoshinaga Y."/>
            <person name="Zwiers L.-H."/>
            <person name="Turgeon B."/>
            <person name="Goodwin S."/>
            <person name="Spatafora J."/>
            <person name="Crous P."/>
            <person name="Grigoriev I."/>
        </authorList>
    </citation>
    <scope>NUCLEOTIDE SEQUENCE</scope>
    <source>
        <strain evidence="7">CBS 133067</strain>
    </source>
</reference>
<keyword evidence="3 6" id="KW-1133">Transmembrane helix</keyword>
<dbReference type="GO" id="GO:0070072">
    <property type="term" value="P:vacuolar proton-transporting V-type ATPase complex assembly"/>
    <property type="evidence" value="ECO:0007669"/>
    <property type="project" value="UniProtKB-UniRule"/>
</dbReference>
<evidence type="ECO:0000256" key="5">
    <source>
        <dbReference type="ARBA" id="ARBA00023329"/>
    </source>
</evidence>
<evidence type="ECO:0000313" key="7">
    <source>
        <dbReference type="EMBL" id="KAF2096464.1"/>
    </source>
</evidence>
<dbReference type="AlphaFoldDB" id="A0A9P4I9E6"/>
<evidence type="ECO:0000256" key="3">
    <source>
        <dbReference type="ARBA" id="ARBA00022989"/>
    </source>
</evidence>
<organism evidence="7 8">
    <name type="scientific">Rhizodiscina lignyota</name>
    <dbReference type="NCBI Taxonomy" id="1504668"/>
    <lineage>
        <taxon>Eukaryota</taxon>
        <taxon>Fungi</taxon>
        <taxon>Dikarya</taxon>
        <taxon>Ascomycota</taxon>
        <taxon>Pezizomycotina</taxon>
        <taxon>Dothideomycetes</taxon>
        <taxon>Pleosporomycetidae</taxon>
        <taxon>Aulographales</taxon>
        <taxon>Rhizodiscinaceae</taxon>
        <taxon>Rhizodiscina</taxon>
    </lineage>
</organism>
<proteinExistence type="inferred from homology"/>
<feature type="transmembrane region" description="Helical" evidence="6">
    <location>
        <begin position="68"/>
        <end position="89"/>
    </location>
</feature>
<keyword evidence="1 6" id="KW-0812">Transmembrane</keyword>
<comment type="function">
    <text evidence="6">Required for the assembly of the V0 complex of the vacuolar ATPase (V-ATPase) in the endoplasmic reticulum.</text>
</comment>
<dbReference type="EMBL" id="ML978129">
    <property type="protein sequence ID" value="KAF2096464.1"/>
    <property type="molecule type" value="Genomic_DNA"/>
</dbReference>
<evidence type="ECO:0000256" key="2">
    <source>
        <dbReference type="ARBA" id="ARBA00022824"/>
    </source>
</evidence>
<dbReference type="GO" id="GO:0012507">
    <property type="term" value="C:ER to Golgi transport vesicle membrane"/>
    <property type="evidence" value="ECO:0007669"/>
    <property type="project" value="UniProtKB-SubCell"/>
</dbReference>
<comment type="caution">
    <text evidence="7">The sequence shown here is derived from an EMBL/GenBank/DDBJ whole genome shotgun (WGS) entry which is preliminary data.</text>
</comment>
<comment type="caution">
    <text evidence="6">Lacks conserved residue(s) required for the propagation of feature annotation.</text>
</comment>
<accession>A0A9P4I9E6</accession>
<keyword evidence="5 6" id="KW-0968">Cytoplasmic vesicle</keyword>
<dbReference type="HAMAP" id="MF_03058">
    <property type="entry name" value="VMA21"/>
    <property type="match status" value="1"/>
</dbReference>
<dbReference type="InterPro" id="IPR019013">
    <property type="entry name" value="Vma21"/>
</dbReference>
<dbReference type="Proteomes" id="UP000799772">
    <property type="component" value="Unassembled WGS sequence"/>
</dbReference>
<dbReference type="Pfam" id="PF09446">
    <property type="entry name" value="VMA21"/>
    <property type="match status" value="1"/>
</dbReference>
<evidence type="ECO:0000256" key="1">
    <source>
        <dbReference type="ARBA" id="ARBA00022692"/>
    </source>
</evidence>
<evidence type="ECO:0000256" key="4">
    <source>
        <dbReference type="ARBA" id="ARBA00023136"/>
    </source>
</evidence>
<dbReference type="GO" id="GO:0005789">
    <property type="term" value="C:endoplasmic reticulum membrane"/>
    <property type="evidence" value="ECO:0007669"/>
    <property type="project" value="UniProtKB-SubCell"/>
</dbReference>
<dbReference type="PANTHER" id="PTHR31792">
    <property type="entry name" value="VACUOLAR ATPASE ASSEMBLY INTEGRAL MEMBRANE PROTEIN VMA21"/>
    <property type="match status" value="1"/>
</dbReference>
<keyword evidence="8" id="KW-1185">Reference proteome</keyword>
<dbReference type="GO" id="GO:0033116">
    <property type="term" value="C:endoplasmic reticulum-Golgi intermediate compartment membrane"/>
    <property type="evidence" value="ECO:0007669"/>
    <property type="project" value="UniProtKB-SubCell"/>
</dbReference>
<comment type="subcellular location">
    <subcellularLocation>
        <location evidence="6">Endoplasmic reticulum membrane</location>
        <topology evidence="6">Multi-pass membrane protein</topology>
    </subcellularLocation>
    <subcellularLocation>
        <location evidence="6">Endoplasmic reticulum-Golgi intermediate compartment membrane</location>
        <topology evidence="6">Multi-pass membrane protein</topology>
    </subcellularLocation>
    <subcellularLocation>
        <location evidence="6">Cytoplasmic vesicle</location>
        <location evidence="6">COPII-coated vesicle membrane</location>
        <topology evidence="6">Multi-pass membrane protein</topology>
    </subcellularLocation>
</comment>
<feature type="transmembrane region" description="Helical" evidence="6">
    <location>
        <begin position="35"/>
        <end position="56"/>
    </location>
</feature>
<keyword evidence="2 6" id="KW-0256">Endoplasmic reticulum</keyword>
<dbReference type="OrthoDB" id="160405at2759"/>
<protein>
    <submittedName>
        <fullName evidence="7">VMA21-like domain-containing protein</fullName>
    </submittedName>
</protein>
<evidence type="ECO:0000256" key="6">
    <source>
        <dbReference type="HAMAP-Rule" id="MF_03058"/>
    </source>
</evidence>
<comment type="similarity">
    <text evidence="6">Belongs to the VMA21 family.</text>
</comment>
<gene>
    <name evidence="7" type="ORF">NA57DRAFT_78067</name>
</gene>
<sequence length="107" mass="11302">MTSRFNPRDPASPEKDETVDAAGNSVIAPAVPTPVIVKLLGFTLAMITLPIGTYFATVHSIFKGNHTFAGATAAVVANIVLIGYIIVAFRDDQSEQQAAAGKEKKTE</sequence>
<keyword evidence="4 6" id="KW-0472">Membrane</keyword>